<feature type="region of interest" description="Disordered" evidence="1">
    <location>
        <begin position="243"/>
        <end position="279"/>
    </location>
</feature>
<feature type="compositionally biased region" description="Polar residues" evidence="1">
    <location>
        <begin position="1"/>
        <end position="12"/>
    </location>
</feature>
<dbReference type="AlphaFoldDB" id="A0A7S4S7M8"/>
<evidence type="ECO:0008006" key="3">
    <source>
        <dbReference type="Google" id="ProtNLM"/>
    </source>
</evidence>
<reference evidence="2" key="1">
    <citation type="submission" date="2021-01" db="EMBL/GenBank/DDBJ databases">
        <authorList>
            <person name="Corre E."/>
            <person name="Pelletier E."/>
            <person name="Niang G."/>
            <person name="Scheremetjew M."/>
            <person name="Finn R."/>
            <person name="Kale V."/>
            <person name="Holt S."/>
            <person name="Cochrane G."/>
            <person name="Meng A."/>
            <person name="Brown T."/>
            <person name="Cohen L."/>
        </authorList>
    </citation>
    <scope>NUCLEOTIDE SEQUENCE</scope>
    <source>
        <strain evidence="2">GSO104</strain>
    </source>
</reference>
<organism evidence="2">
    <name type="scientific">Ditylum brightwellii</name>
    <dbReference type="NCBI Taxonomy" id="49249"/>
    <lineage>
        <taxon>Eukaryota</taxon>
        <taxon>Sar</taxon>
        <taxon>Stramenopiles</taxon>
        <taxon>Ochrophyta</taxon>
        <taxon>Bacillariophyta</taxon>
        <taxon>Mediophyceae</taxon>
        <taxon>Lithodesmiophycidae</taxon>
        <taxon>Lithodesmiales</taxon>
        <taxon>Lithodesmiaceae</taxon>
        <taxon>Ditylum</taxon>
    </lineage>
</organism>
<evidence type="ECO:0000313" key="2">
    <source>
        <dbReference type="EMBL" id="CAE4636942.1"/>
    </source>
</evidence>
<dbReference type="SUPFAM" id="SSF47095">
    <property type="entry name" value="HMG-box"/>
    <property type="match status" value="1"/>
</dbReference>
<evidence type="ECO:0000256" key="1">
    <source>
        <dbReference type="SAM" id="MobiDB-lite"/>
    </source>
</evidence>
<dbReference type="Gene3D" id="1.10.30.10">
    <property type="entry name" value="High mobility group box domain"/>
    <property type="match status" value="1"/>
</dbReference>
<feature type="region of interest" description="Disordered" evidence="1">
    <location>
        <begin position="1"/>
        <end position="27"/>
    </location>
</feature>
<dbReference type="InterPro" id="IPR036910">
    <property type="entry name" value="HMG_box_dom_sf"/>
</dbReference>
<accession>A0A7S4S7M8</accession>
<protein>
    <recommendedName>
        <fullName evidence="3">HMG box domain-containing protein</fullName>
    </recommendedName>
</protein>
<name>A0A7S4S7M8_9STRA</name>
<sequence>MKSSRGSANALPSQKVEPKPKKAPVAKKPRSPYILFFQAERHLVMNELCPEVSSPGGHISYLDDAIKHPELPARYRNAGIANPLIVIRKERRKHRKVHGKIGFIQLCHMIADRWKTSDSETKSYFKSLAMADLLRFKKEEDSISRKANINSQPHVHPSISDTNFVNRTHNGEIAGVRKTPSDMLAELHQGKETNRATSKYHQYESAVYPLQMMPEESVKSGIVPFLLPQGKETNRATSKYHQYESAVHPPQVMPEESVKNTRDNRKRKSTGLSEHRAVE</sequence>
<proteinExistence type="predicted"/>
<dbReference type="EMBL" id="HBNS01039188">
    <property type="protein sequence ID" value="CAE4636942.1"/>
    <property type="molecule type" value="Transcribed_RNA"/>
</dbReference>
<gene>
    <name evidence="2" type="ORF">DBRI00130_LOCUS30557</name>
</gene>